<dbReference type="GO" id="GO:0003723">
    <property type="term" value="F:RNA binding"/>
    <property type="evidence" value="ECO:0007669"/>
    <property type="project" value="UniProtKB-UniRule"/>
</dbReference>
<evidence type="ECO:0000313" key="7">
    <source>
        <dbReference type="EMBL" id="CAI5727164.1"/>
    </source>
</evidence>
<dbReference type="InterPro" id="IPR014720">
    <property type="entry name" value="dsRBD_dom"/>
</dbReference>
<evidence type="ECO:0000256" key="1">
    <source>
        <dbReference type="ARBA" id="ARBA00022737"/>
    </source>
</evidence>
<feature type="repeat" description="TPR" evidence="4">
    <location>
        <begin position="209"/>
        <end position="242"/>
    </location>
</feature>
<feature type="region of interest" description="Disordered" evidence="5">
    <location>
        <begin position="414"/>
        <end position="444"/>
    </location>
</feature>
<feature type="domain" description="DRBM" evidence="6">
    <location>
        <begin position="457"/>
        <end position="525"/>
    </location>
</feature>
<dbReference type="SMART" id="SM00358">
    <property type="entry name" value="DSRM"/>
    <property type="match status" value="1"/>
</dbReference>
<keyword evidence="1" id="KW-0677">Repeat</keyword>
<dbReference type="EMBL" id="CANTFL010000740">
    <property type="protein sequence ID" value="CAI5727164.1"/>
    <property type="molecule type" value="Genomic_DNA"/>
</dbReference>
<evidence type="ECO:0000256" key="5">
    <source>
        <dbReference type="SAM" id="MobiDB-lite"/>
    </source>
</evidence>
<evidence type="ECO:0000256" key="2">
    <source>
        <dbReference type="ARBA" id="ARBA00022803"/>
    </source>
</evidence>
<sequence length="568" mass="62848">MTAPDELTRLRAVLRASDAQTQQFLQPLLALRGVQDLLLTFVRDASRSFEDWVWDPHVRQTLTHLQQQSEDGRRDEGAATGQLDIDQWYTRALSERVAALAMKEQENETPPVFLETASAAQAEGKQKFQAKHFYAASTAFRRSLEAVEQHQLSEYYGRSVPPAQWDDDEVQARYVLLCNNVAICGLKLKDLSLVHEYAEKALSVDASSTKALYALAKGRLLEHRHDEADEVIDRALDLYPDKAQFLNLKKDVAAARRKWELKQAEVATLGASQLAAAMAAEAATQSAALTPEEQARQLQQEMQKRVDATPLPSREDGSVAAARLNVYFMKIKQQMMVDIRHLHNSDAGEAPLFACTIANGATGEVLASGVQGTSKKLVKNEACKIAIEKLWSDKKAAGKLLPEELADLEKFERTKAGKQSSVNEPAVEQQPRRPSNASGSPAQEGPIRVTWLERQLSPLSLLNQLTQRGGLLARFDMKDVSPSKDVTEFECRGYLNGEYVATANAISKKKARAEAARQVLAAAYEKNLIFVYNGSADGEDEDGACDDKELDRSEQAVVKTECDDYNGV</sequence>
<proteinExistence type="predicted"/>
<accession>A0AAV0TTJ2</accession>
<name>A0AAV0TTJ2_HYABA</name>
<dbReference type="InterPro" id="IPR019734">
    <property type="entry name" value="TPR_rpt"/>
</dbReference>
<dbReference type="Gene3D" id="1.25.40.10">
    <property type="entry name" value="Tetratricopeptide repeat domain"/>
    <property type="match status" value="1"/>
</dbReference>
<evidence type="ECO:0000313" key="8">
    <source>
        <dbReference type="Proteomes" id="UP001162031"/>
    </source>
</evidence>
<dbReference type="AlphaFoldDB" id="A0AAV0TTJ2"/>
<dbReference type="Proteomes" id="UP001162031">
    <property type="component" value="Unassembled WGS sequence"/>
</dbReference>
<keyword evidence="2 4" id="KW-0802">TPR repeat</keyword>
<evidence type="ECO:0000259" key="6">
    <source>
        <dbReference type="PROSITE" id="PS50137"/>
    </source>
</evidence>
<protein>
    <recommendedName>
        <fullName evidence="6">DRBM domain-containing protein</fullName>
    </recommendedName>
</protein>
<dbReference type="SUPFAM" id="SSF48452">
    <property type="entry name" value="TPR-like"/>
    <property type="match status" value="1"/>
</dbReference>
<feature type="compositionally biased region" description="Polar residues" evidence="5">
    <location>
        <begin position="432"/>
        <end position="441"/>
    </location>
</feature>
<dbReference type="PROSITE" id="PS50005">
    <property type="entry name" value="TPR"/>
    <property type="match status" value="1"/>
</dbReference>
<keyword evidence="8" id="KW-1185">Reference proteome</keyword>
<evidence type="ECO:0000256" key="3">
    <source>
        <dbReference type="PROSITE-ProRule" id="PRU00266"/>
    </source>
</evidence>
<organism evidence="7 8">
    <name type="scientific">Hyaloperonospora brassicae</name>
    <name type="common">Brassica downy mildew</name>
    <name type="synonym">Peronospora brassicae</name>
    <dbReference type="NCBI Taxonomy" id="162125"/>
    <lineage>
        <taxon>Eukaryota</taxon>
        <taxon>Sar</taxon>
        <taxon>Stramenopiles</taxon>
        <taxon>Oomycota</taxon>
        <taxon>Peronosporomycetes</taxon>
        <taxon>Peronosporales</taxon>
        <taxon>Peronosporaceae</taxon>
        <taxon>Hyaloperonospora</taxon>
    </lineage>
</organism>
<gene>
    <name evidence="7" type="ORF">HBR001_LOCUS4023</name>
</gene>
<dbReference type="Pfam" id="PF00035">
    <property type="entry name" value="dsrm"/>
    <property type="match status" value="1"/>
</dbReference>
<dbReference type="PANTHER" id="PTHR46674">
    <property type="entry name" value="INACTIVE PEPTIDYL-PROLYL CIS-TRANS ISOMERASE FKBP6"/>
    <property type="match status" value="1"/>
</dbReference>
<dbReference type="Gene3D" id="3.30.160.20">
    <property type="match status" value="1"/>
</dbReference>
<dbReference type="InterPro" id="IPR011990">
    <property type="entry name" value="TPR-like_helical_dom_sf"/>
</dbReference>
<reference evidence="7" key="1">
    <citation type="submission" date="2022-12" db="EMBL/GenBank/DDBJ databases">
        <authorList>
            <person name="Webb A."/>
        </authorList>
    </citation>
    <scope>NUCLEOTIDE SEQUENCE</scope>
    <source>
        <strain evidence="7">Hp1</strain>
    </source>
</reference>
<dbReference type="SUPFAM" id="SSF54768">
    <property type="entry name" value="dsRNA-binding domain-like"/>
    <property type="match status" value="1"/>
</dbReference>
<keyword evidence="3" id="KW-0694">RNA-binding</keyword>
<dbReference type="PANTHER" id="PTHR46674:SF1">
    <property type="entry name" value="INACTIVE PEPTIDYL-PROLYL CIS-TRANS ISOMERASE FKBP6"/>
    <property type="match status" value="1"/>
</dbReference>
<comment type="caution">
    <text evidence="7">The sequence shown here is derived from an EMBL/GenBank/DDBJ whole genome shotgun (WGS) entry which is preliminary data.</text>
</comment>
<dbReference type="PROSITE" id="PS50137">
    <property type="entry name" value="DS_RBD"/>
    <property type="match status" value="1"/>
</dbReference>
<dbReference type="InterPro" id="IPR042282">
    <property type="entry name" value="FKBP6/shu"/>
</dbReference>
<evidence type="ECO:0000256" key="4">
    <source>
        <dbReference type="PROSITE-ProRule" id="PRU00339"/>
    </source>
</evidence>